<accession>A0A4Y9RA07</accession>
<feature type="transmembrane region" description="Helical" evidence="1">
    <location>
        <begin position="7"/>
        <end position="34"/>
    </location>
</feature>
<feature type="transmembrane region" description="Helical" evidence="1">
    <location>
        <begin position="376"/>
        <end position="397"/>
    </location>
</feature>
<dbReference type="Proteomes" id="UP000298127">
    <property type="component" value="Unassembled WGS sequence"/>
</dbReference>
<keyword evidence="1" id="KW-1133">Transmembrane helix</keyword>
<dbReference type="RefSeq" id="WP_135118913.1">
    <property type="nucleotide sequence ID" value="NZ_SPQZ01000001.1"/>
</dbReference>
<feature type="transmembrane region" description="Helical" evidence="1">
    <location>
        <begin position="241"/>
        <end position="267"/>
    </location>
</feature>
<feature type="transmembrane region" description="Helical" evidence="1">
    <location>
        <begin position="304"/>
        <end position="323"/>
    </location>
</feature>
<proteinExistence type="predicted"/>
<sequence length="419" mass="42623">MNRITTALIAALEALVVVAVGIGIPLVPLTILWATTLRMASDWLPFWRGSVDLWLVGHGVDLTVRLPEAVAVTTGLPDAAQPFTISIALLGFALITVLSGLRVGRRAVISGDRMLGVVVAAVTFAVLTALLVLTATAAVARPAPVQAFVLPTLIYVTAMLAASEWESQRGPVGRRDATAVRLRAAVMQWPTMVRTGIDAAVRGATVAVAGIIGISAVVVAVMLVTHYATITALYESLQAGILGGVAITLLQLALLPNLVIWAAAWLIGPGFLIGTGTSVAPGGTVLGAVPGLPVLGALPQGEPAIGVLGVLVPIAFGVLAGWLAHRRLPSSATSLHLAGVGAGIGILAGLALGLLAWWSGGAIGPGRLAAVGPDPWLVGLLAAAEIAVPAVLAMLAAGWRGSADERAVAELRSDEPVRD</sequence>
<evidence type="ECO:0008006" key="4">
    <source>
        <dbReference type="Google" id="ProtNLM"/>
    </source>
</evidence>
<evidence type="ECO:0000313" key="3">
    <source>
        <dbReference type="Proteomes" id="UP000298127"/>
    </source>
</evidence>
<evidence type="ECO:0000313" key="2">
    <source>
        <dbReference type="EMBL" id="TFW00036.1"/>
    </source>
</evidence>
<feature type="transmembrane region" description="Helical" evidence="1">
    <location>
        <begin position="145"/>
        <end position="165"/>
    </location>
</feature>
<feature type="transmembrane region" description="Helical" evidence="1">
    <location>
        <begin position="115"/>
        <end position="139"/>
    </location>
</feature>
<keyword evidence="1" id="KW-0472">Membrane</keyword>
<feature type="transmembrane region" description="Helical" evidence="1">
    <location>
        <begin position="335"/>
        <end position="356"/>
    </location>
</feature>
<dbReference type="AlphaFoldDB" id="A0A4Y9RA07"/>
<name>A0A4Y9RA07_9MICO</name>
<protein>
    <recommendedName>
        <fullName evidence="4">Integral membrane protein</fullName>
    </recommendedName>
</protein>
<keyword evidence="3" id="KW-1185">Reference proteome</keyword>
<evidence type="ECO:0000256" key="1">
    <source>
        <dbReference type="SAM" id="Phobius"/>
    </source>
</evidence>
<feature type="transmembrane region" description="Helical" evidence="1">
    <location>
        <begin position="83"/>
        <end position="103"/>
    </location>
</feature>
<feature type="transmembrane region" description="Helical" evidence="1">
    <location>
        <begin position="204"/>
        <end position="229"/>
    </location>
</feature>
<dbReference type="Pfam" id="PF19877">
    <property type="entry name" value="DUF6350"/>
    <property type="match status" value="1"/>
</dbReference>
<reference evidence="2 3" key="1">
    <citation type="journal article" date="2018" name="J. Microbiol.">
        <title>Leifsonia flava sp. nov., a novel actinobacterium isolated from the rhizosphere of Aquilegia viridiflora.</title>
        <authorList>
            <person name="Cai Y."/>
            <person name="Tao W.Z."/>
            <person name="Ma Y.J."/>
            <person name="Cheng J."/>
            <person name="Zhang M.Y."/>
            <person name="Zhang Y.X."/>
        </authorList>
    </citation>
    <scope>NUCLEOTIDE SEQUENCE [LARGE SCALE GENOMIC DNA]</scope>
    <source>
        <strain evidence="2 3">SYP-B2174</strain>
    </source>
</reference>
<comment type="caution">
    <text evidence="2">The sequence shown here is derived from an EMBL/GenBank/DDBJ whole genome shotgun (WGS) entry which is preliminary data.</text>
</comment>
<organism evidence="2 3">
    <name type="scientific">Orlajensenia leifsoniae</name>
    <dbReference type="NCBI Taxonomy" id="2561933"/>
    <lineage>
        <taxon>Bacteria</taxon>
        <taxon>Bacillati</taxon>
        <taxon>Actinomycetota</taxon>
        <taxon>Actinomycetes</taxon>
        <taxon>Micrococcales</taxon>
        <taxon>Microbacteriaceae</taxon>
        <taxon>Orlajensenia</taxon>
    </lineage>
</organism>
<gene>
    <name evidence="2" type="ORF">E4M00_02240</name>
</gene>
<dbReference type="InterPro" id="IPR045931">
    <property type="entry name" value="DUF6350"/>
</dbReference>
<dbReference type="EMBL" id="SPQZ01000001">
    <property type="protein sequence ID" value="TFW00036.1"/>
    <property type="molecule type" value="Genomic_DNA"/>
</dbReference>
<keyword evidence="1" id="KW-0812">Transmembrane</keyword>